<keyword evidence="2" id="KW-1185">Reference proteome</keyword>
<name>X6N7W8_RETFI</name>
<sequence length="202" mass="22174">MKHALNSKVELWYSSQSKRSRVHFKGFKHSGKRHHGPNKRKLSQSDAIWGAIYKTSDAGQSWTQVYESYGDFYFNAIDCCTEDLCYAVAEGDSDAGSSNPGTRILQTQDGGQTWNIVYFNALDGASLMAVHCVDSNNAWAAGGTIIERDFHGDFLYTSNNGGSWTDFQVNVPILYMDMSDDSSTGMASGLTKSGEGVAFGFK</sequence>
<organism evidence="1 2">
    <name type="scientific">Reticulomyxa filosa</name>
    <dbReference type="NCBI Taxonomy" id="46433"/>
    <lineage>
        <taxon>Eukaryota</taxon>
        <taxon>Sar</taxon>
        <taxon>Rhizaria</taxon>
        <taxon>Retaria</taxon>
        <taxon>Foraminifera</taxon>
        <taxon>Monothalamids</taxon>
        <taxon>Reticulomyxidae</taxon>
        <taxon>Reticulomyxa</taxon>
    </lineage>
</organism>
<proteinExistence type="predicted"/>
<dbReference type="OrthoDB" id="3679835at2759"/>
<evidence type="ECO:0008006" key="3">
    <source>
        <dbReference type="Google" id="ProtNLM"/>
    </source>
</evidence>
<evidence type="ECO:0000313" key="2">
    <source>
        <dbReference type="Proteomes" id="UP000023152"/>
    </source>
</evidence>
<protein>
    <recommendedName>
        <fullName evidence="3">Photosynthesis system II assembly factor Ycf48/Hcf136-like domain-containing protein</fullName>
    </recommendedName>
</protein>
<comment type="caution">
    <text evidence="1">The sequence shown here is derived from an EMBL/GenBank/DDBJ whole genome shotgun (WGS) entry which is preliminary data.</text>
</comment>
<dbReference type="SUPFAM" id="SSF110296">
    <property type="entry name" value="Oligoxyloglucan reducing end-specific cellobiohydrolase"/>
    <property type="match status" value="1"/>
</dbReference>
<accession>X6N7W8</accession>
<reference evidence="1 2" key="1">
    <citation type="journal article" date="2013" name="Curr. Biol.">
        <title>The Genome of the Foraminiferan Reticulomyxa filosa.</title>
        <authorList>
            <person name="Glockner G."/>
            <person name="Hulsmann N."/>
            <person name="Schleicher M."/>
            <person name="Noegel A.A."/>
            <person name="Eichinger L."/>
            <person name="Gallinger C."/>
            <person name="Pawlowski J."/>
            <person name="Sierra R."/>
            <person name="Euteneuer U."/>
            <person name="Pillet L."/>
            <person name="Moustafa A."/>
            <person name="Platzer M."/>
            <person name="Groth M."/>
            <person name="Szafranski K."/>
            <person name="Schliwa M."/>
        </authorList>
    </citation>
    <scope>NUCLEOTIDE SEQUENCE [LARGE SCALE GENOMIC DNA]</scope>
</reference>
<dbReference type="Gene3D" id="2.130.10.10">
    <property type="entry name" value="YVTN repeat-like/Quinoprotein amine dehydrogenase"/>
    <property type="match status" value="1"/>
</dbReference>
<gene>
    <name evidence="1" type="ORF">RFI_15354</name>
</gene>
<dbReference type="InterPro" id="IPR015943">
    <property type="entry name" value="WD40/YVTN_repeat-like_dom_sf"/>
</dbReference>
<dbReference type="Proteomes" id="UP000023152">
    <property type="component" value="Unassembled WGS sequence"/>
</dbReference>
<dbReference type="AlphaFoldDB" id="X6N7W8"/>
<evidence type="ECO:0000313" key="1">
    <source>
        <dbReference type="EMBL" id="ETO21849.1"/>
    </source>
</evidence>
<dbReference type="EMBL" id="ASPP01011245">
    <property type="protein sequence ID" value="ETO21849.1"/>
    <property type="molecule type" value="Genomic_DNA"/>
</dbReference>